<protein>
    <submittedName>
        <fullName evidence="1">Uncharacterized protein</fullName>
    </submittedName>
</protein>
<dbReference type="RefSeq" id="WP_143938886.1">
    <property type="nucleotide sequence ID" value="NZ_VKKG01000005.1"/>
</dbReference>
<dbReference type="AlphaFoldDB" id="A0A553JY90"/>
<gene>
    <name evidence="1" type="ORF">FOJ82_12875</name>
</gene>
<comment type="caution">
    <text evidence="1">The sequence shown here is derived from an EMBL/GenBank/DDBJ whole genome shotgun (WGS) entry which is preliminary data.</text>
</comment>
<dbReference type="Proteomes" id="UP000317638">
    <property type="component" value="Unassembled WGS sequence"/>
</dbReference>
<evidence type="ECO:0000313" key="2">
    <source>
        <dbReference type="Proteomes" id="UP000317638"/>
    </source>
</evidence>
<reference evidence="1 2" key="1">
    <citation type="submission" date="2019-07" db="EMBL/GenBank/DDBJ databases">
        <authorList>
            <person name="Zhou L.-Y."/>
        </authorList>
    </citation>
    <scope>NUCLEOTIDE SEQUENCE [LARGE SCALE GENOMIC DNA]</scope>
    <source>
        <strain evidence="1 2">YIM 101269</strain>
    </source>
</reference>
<dbReference type="EMBL" id="VKKG01000005">
    <property type="protein sequence ID" value="TRY17422.1"/>
    <property type="molecule type" value="Genomic_DNA"/>
</dbReference>
<keyword evidence="2" id="KW-1185">Reference proteome</keyword>
<evidence type="ECO:0000313" key="1">
    <source>
        <dbReference type="EMBL" id="TRY17422.1"/>
    </source>
</evidence>
<organism evidence="1 2">
    <name type="scientific">Tessaracoccus rhinocerotis</name>
    <dbReference type="NCBI Taxonomy" id="1689449"/>
    <lineage>
        <taxon>Bacteria</taxon>
        <taxon>Bacillati</taxon>
        <taxon>Actinomycetota</taxon>
        <taxon>Actinomycetes</taxon>
        <taxon>Propionibacteriales</taxon>
        <taxon>Propionibacteriaceae</taxon>
        <taxon>Tessaracoccus</taxon>
    </lineage>
</organism>
<name>A0A553JY90_9ACTN</name>
<accession>A0A553JY90</accession>
<proteinExistence type="predicted"/>
<sequence length="71" mass="7944">MLNITTRTRAKARPAQLTITTLDDVDAAREAILAELGTTEAQLRQTRQVRSATELRALRRLDGLVWAERGI</sequence>